<keyword evidence="3" id="KW-1185">Reference proteome</keyword>
<comment type="caution">
    <text evidence="2">The sequence shown here is derived from an EMBL/GenBank/DDBJ whole genome shotgun (WGS) entry which is preliminary data.</text>
</comment>
<feature type="transmembrane region" description="Helical" evidence="1">
    <location>
        <begin position="85"/>
        <end position="104"/>
    </location>
</feature>
<dbReference type="InterPro" id="IPR011435">
    <property type="entry name" value="UmpAB"/>
</dbReference>
<feature type="transmembrane region" description="Helical" evidence="1">
    <location>
        <begin position="150"/>
        <end position="167"/>
    </location>
</feature>
<gene>
    <name evidence="2" type="ORF">HNQ44_001595</name>
</gene>
<keyword evidence="1" id="KW-1133">Transmembrane helix</keyword>
<organism evidence="2 3">
    <name type="scientific">Planococcus koreensis</name>
    <dbReference type="NCBI Taxonomy" id="112331"/>
    <lineage>
        <taxon>Bacteria</taxon>
        <taxon>Bacillati</taxon>
        <taxon>Bacillota</taxon>
        <taxon>Bacilli</taxon>
        <taxon>Bacillales</taxon>
        <taxon>Caryophanaceae</taxon>
        <taxon>Planococcus</taxon>
    </lineage>
</organism>
<feature type="transmembrane region" description="Helical" evidence="1">
    <location>
        <begin position="179"/>
        <end position="203"/>
    </location>
</feature>
<dbReference type="AlphaFoldDB" id="A0A7W8CTZ1"/>
<evidence type="ECO:0008006" key="4">
    <source>
        <dbReference type="Google" id="ProtNLM"/>
    </source>
</evidence>
<dbReference type="Pfam" id="PF07556">
    <property type="entry name" value="DUF1538"/>
    <property type="match status" value="1"/>
</dbReference>
<keyword evidence="1" id="KW-0812">Transmembrane</keyword>
<evidence type="ECO:0000313" key="3">
    <source>
        <dbReference type="Proteomes" id="UP000525923"/>
    </source>
</evidence>
<evidence type="ECO:0000313" key="2">
    <source>
        <dbReference type="EMBL" id="MBB5180167.1"/>
    </source>
</evidence>
<name>A0A7W8CTZ1_9BACL</name>
<evidence type="ECO:0000256" key="1">
    <source>
        <dbReference type="SAM" id="Phobius"/>
    </source>
</evidence>
<feature type="transmembrane region" description="Helical" evidence="1">
    <location>
        <begin position="124"/>
        <end position="144"/>
    </location>
</feature>
<sequence>MNLHVFQGFGDILIEVSYALIPLILFFIAFQFFMLKLDKQKVYQIVLGFILTFFGLAFFLQGVHIGFFPIGHMMGQELGSDRHTWLLIPIGFVLGFAATFAEPAVSIMNSEVDKVTGGYISEKVMLYTVSTGVGISVALSMFRILYGISLWYFLIPGYIIALILVFFSNKTFIAIAFDCGGVATGPMTVTFISAMAVGAASAIEGRHPLTDGFGLIALVALTPIIAVLIVGLIFTRKGGAADDEPES</sequence>
<accession>A0A7W8CTZ1</accession>
<dbReference type="RefSeq" id="WP_183736468.1">
    <property type="nucleotide sequence ID" value="NZ_JACHHE010000004.1"/>
</dbReference>
<reference evidence="2 3" key="1">
    <citation type="submission" date="2020-08" db="EMBL/GenBank/DDBJ databases">
        <title>Genomic Encyclopedia of Type Strains, Phase IV (KMG-IV): sequencing the most valuable type-strain genomes for metagenomic binning, comparative biology and taxonomic classification.</title>
        <authorList>
            <person name="Goeker M."/>
        </authorList>
    </citation>
    <scope>NUCLEOTIDE SEQUENCE [LARGE SCALE GENOMIC DNA]</scope>
    <source>
        <strain evidence="2 3">DSM 15895</strain>
    </source>
</reference>
<dbReference type="Proteomes" id="UP000525923">
    <property type="component" value="Unassembled WGS sequence"/>
</dbReference>
<proteinExistence type="predicted"/>
<dbReference type="EMBL" id="JACHHE010000004">
    <property type="protein sequence ID" value="MBB5180167.1"/>
    <property type="molecule type" value="Genomic_DNA"/>
</dbReference>
<feature type="transmembrane region" description="Helical" evidence="1">
    <location>
        <begin position="45"/>
        <end position="65"/>
    </location>
</feature>
<feature type="transmembrane region" description="Helical" evidence="1">
    <location>
        <begin position="12"/>
        <end position="33"/>
    </location>
</feature>
<protein>
    <recommendedName>
        <fullName evidence="4">DUF1538 domain-containing protein</fullName>
    </recommendedName>
</protein>
<feature type="transmembrane region" description="Helical" evidence="1">
    <location>
        <begin position="215"/>
        <end position="234"/>
    </location>
</feature>
<keyword evidence="1" id="KW-0472">Membrane</keyword>